<proteinExistence type="predicted"/>
<dbReference type="Proteomes" id="UP001152467">
    <property type="component" value="Unassembled WGS sequence"/>
</dbReference>
<keyword evidence="1" id="KW-0472">Membrane</keyword>
<keyword evidence="3" id="KW-1185">Reference proteome</keyword>
<feature type="transmembrane region" description="Helical" evidence="1">
    <location>
        <begin position="153"/>
        <end position="174"/>
    </location>
</feature>
<evidence type="ECO:0000313" key="2">
    <source>
        <dbReference type="EMBL" id="CAH9049670.1"/>
    </source>
</evidence>
<protein>
    <submittedName>
        <fullName evidence="2">Uncharacterized protein</fullName>
    </submittedName>
</protein>
<keyword evidence="1" id="KW-1133">Transmembrane helix</keyword>
<evidence type="ECO:0000256" key="1">
    <source>
        <dbReference type="SAM" id="Phobius"/>
    </source>
</evidence>
<feature type="transmembrane region" description="Helical" evidence="1">
    <location>
        <begin position="48"/>
        <end position="70"/>
    </location>
</feature>
<sequence length="188" mass="22268">MSLSDFLYYLWLACLGYGLLVVLWFVVTQFPKHRWSLLFARHRALKSLQLHEMHSCFISLVVFLLFYIVAAEVEWYLLSLELAREQHIRVFYMGMITQQFALLVVLYMVHRLRGCLFSITARICMYTTFLYSSFLFMQLVARGYFDYHELGMVYRIGGWACNIIAIAALSIYPIRQTLAYYSTRSDRK</sequence>
<comment type="caution">
    <text evidence="2">The sequence shown here is derived from an EMBL/GenBank/DDBJ whole genome shotgun (WGS) entry which is preliminary data.</text>
</comment>
<reference evidence="2" key="1">
    <citation type="submission" date="2022-07" db="EMBL/GenBank/DDBJ databases">
        <authorList>
            <person name="Criscuolo A."/>
        </authorList>
    </citation>
    <scope>NUCLEOTIDE SEQUENCE</scope>
    <source>
        <strain evidence="2">CIP111854</strain>
    </source>
</reference>
<dbReference type="EMBL" id="CAMAPC010000001">
    <property type="protein sequence ID" value="CAH9049670.1"/>
    <property type="molecule type" value="Genomic_DNA"/>
</dbReference>
<gene>
    <name evidence="2" type="ORF">PSECIP111854_00317</name>
</gene>
<keyword evidence="1" id="KW-0812">Transmembrane</keyword>
<evidence type="ECO:0000313" key="3">
    <source>
        <dbReference type="Proteomes" id="UP001152467"/>
    </source>
</evidence>
<name>A0A9W4QRG7_9GAMM</name>
<feature type="transmembrane region" description="Helical" evidence="1">
    <location>
        <begin position="121"/>
        <end position="141"/>
    </location>
</feature>
<organism evidence="2 3">
    <name type="scientific">Pseudoalteromonas holothuriae</name>
    <dbReference type="NCBI Taxonomy" id="2963714"/>
    <lineage>
        <taxon>Bacteria</taxon>
        <taxon>Pseudomonadati</taxon>
        <taxon>Pseudomonadota</taxon>
        <taxon>Gammaproteobacteria</taxon>
        <taxon>Alteromonadales</taxon>
        <taxon>Pseudoalteromonadaceae</taxon>
        <taxon>Pseudoalteromonas</taxon>
    </lineage>
</organism>
<dbReference type="AlphaFoldDB" id="A0A9W4QRG7"/>
<accession>A0A9W4QRG7</accession>
<dbReference type="RefSeq" id="WP_261625616.1">
    <property type="nucleotide sequence ID" value="NZ_CAMAPC010000001.1"/>
</dbReference>
<feature type="transmembrane region" description="Helical" evidence="1">
    <location>
        <begin position="6"/>
        <end position="27"/>
    </location>
</feature>
<feature type="transmembrane region" description="Helical" evidence="1">
    <location>
        <begin position="90"/>
        <end position="109"/>
    </location>
</feature>